<dbReference type="InterPro" id="IPR010730">
    <property type="entry name" value="HET"/>
</dbReference>
<accession>A0A9P4XZ21</accession>
<dbReference type="RefSeq" id="XP_040774116.1">
    <property type="nucleotide sequence ID" value="XM_040915304.1"/>
</dbReference>
<feature type="domain" description="Heterokaryon incompatibility" evidence="2">
    <location>
        <begin position="43"/>
        <end position="94"/>
    </location>
</feature>
<dbReference type="SUPFAM" id="SSF48452">
    <property type="entry name" value="TPR-like"/>
    <property type="match status" value="1"/>
</dbReference>
<dbReference type="Pfam" id="PF13374">
    <property type="entry name" value="TPR_10"/>
    <property type="match status" value="2"/>
</dbReference>
<dbReference type="EMBL" id="MU032349">
    <property type="protein sequence ID" value="KAF3763155.1"/>
    <property type="molecule type" value="Genomic_DNA"/>
</dbReference>
<dbReference type="PROSITE" id="PS50005">
    <property type="entry name" value="TPR"/>
    <property type="match status" value="1"/>
</dbReference>
<organism evidence="3 4">
    <name type="scientific">Cryphonectria parasitica (strain ATCC 38755 / EP155)</name>
    <dbReference type="NCBI Taxonomy" id="660469"/>
    <lineage>
        <taxon>Eukaryota</taxon>
        <taxon>Fungi</taxon>
        <taxon>Dikarya</taxon>
        <taxon>Ascomycota</taxon>
        <taxon>Pezizomycotina</taxon>
        <taxon>Sordariomycetes</taxon>
        <taxon>Sordariomycetidae</taxon>
        <taxon>Diaporthales</taxon>
        <taxon>Cryphonectriaceae</taxon>
        <taxon>Cryphonectria-Endothia species complex</taxon>
        <taxon>Cryphonectria</taxon>
    </lineage>
</organism>
<reference evidence="3" key="1">
    <citation type="journal article" date="2020" name="Phytopathology">
        <title>Genome sequence of the chestnut blight fungus Cryphonectria parasitica EP155: A fundamental resource for an archetypical invasive plant pathogen.</title>
        <authorList>
            <person name="Crouch J.A."/>
            <person name="Dawe A."/>
            <person name="Aerts A."/>
            <person name="Barry K."/>
            <person name="Churchill A.C.L."/>
            <person name="Grimwood J."/>
            <person name="Hillman B."/>
            <person name="Milgroom M.G."/>
            <person name="Pangilinan J."/>
            <person name="Smith M."/>
            <person name="Salamov A."/>
            <person name="Schmutz J."/>
            <person name="Yadav J."/>
            <person name="Grigoriev I.V."/>
            <person name="Nuss D."/>
        </authorList>
    </citation>
    <scope>NUCLEOTIDE SEQUENCE</scope>
    <source>
        <strain evidence="3">EP155</strain>
    </source>
</reference>
<dbReference type="Proteomes" id="UP000803844">
    <property type="component" value="Unassembled WGS sequence"/>
</dbReference>
<dbReference type="SMART" id="SM00028">
    <property type="entry name" value="TPR"/>
    <property type="match status" value="2"/>
</dbReference>
<dbReference type="Gene3D" id="1.25.40.10">
    <property type="entry name" value="Tetratricopeptide repeat domain"/>
    <property type="match status" value="1"/>
</dbReference>
<sequence>MFIPMRSFLIHGDQTRWLLADLESPRDDWKRKTGFDKIRFCAEQAKQHRLQYFWVDTCCIDKSDVIELQTAINSMYRWYLNAKICFVYLTDVSAPTALGEQPAVLWEGAFRESRWFTRGCTLQELIAPASVEFYSSEETFLGDKRCLEPQIRDVTGIPASALRGTPMSTFPVTERKRWIGKRQTKYEEDLVYSLLGIFDVHMPLIYGEGREKAWKRLEEEIRREMKGFQHNDFSVSFSLFNVPETQHFVAREKELAEMREKLVSDGSRRVVVLHGLGGIGKTQTAVTRLSAIDLQQDHKQVTEAVKSWLSLPGNTRWLMIFDNLDNPKATYSNADTGIDINCFLPEAYQGSVIITTRLSLIDLGWSIRMRKLELADDSLEILSNTSGRGSLKDNVDARKLAMELDGLLLALATAGAYLKHVSVSFDDYFRLYQESWARLHASTPALGSYQDRTLCSTWQLSYEQIQRENTLAARLLTWWAYFDNDDIWFELLLCPDTDRPAWMDEFNDELSFNGAMGMLHNYGFVEPHDLMNSAAKARGFSIHACVHAWVINTLNQDWNPELARLAVDCIASQVPSQNANQFWVIQRRLLPHAMRSYTIIKNGLYNRVSAFNNLGLLYADQGKLQQAEDMYQRALRGYEKAWGSQHMMRHRSAINTTQNLGALLSLQGKLAEAQMLYIQAHASLEALVGPSHKDVQAIQIVLMHLNKSIQG</sequence>
<dbReference type="AlphaFoldDB" id="A0A9P4XZ21"/>
<evidence type="ECO:0000256" key="1">
    <source>
        <dbReference type="PROSITE-ProRule" id="PRU00339"/>
    </source>
</evidence>
<comment type="caution">
    <text evidence="3">The sequence shown here is derived from an EMBL/GenBank/DDBJ whole genome shotgun (WGS) entry which is preliminary data.</text>
</comment>
<dbReference type="SUPFAM" id="SSF52540">
    <property type="entry name" value="P-loop containing nucleoside triphosphate hydrolases"/>
    <property type="match status" value="1"/>
</dbReference>
<evidence type="ECO:0000259" key="2">
    <source>
        <dbReference type="Pfam" id="PF06985"/>
    </source>
</evidence>
<dbReference type="InterPro" id="IPR011990">
    <property type="entry name" value="TPR-like_helical_dom_sf"/>
</dbReference>
<proteinExistence type="predicted"/>
<name>A0A9P4XZ21_CRYP1</name>
<dbReference type="PANTHER" id="PTHR10622:SF11">
    <property type="entry name" value="HET-DOMAIN-CONTAINING PROTEIN"/>
    <property type="match status" value="1"/>
</dbReference>
<evidence type="ECO:0000313" key="3">
    <source>
        <dbReference type="EMBL" id="KAF3763155.1"/>
    </source>
</evidence>
<evidence type="ECO:0000313" key="4">
    <source>
        <dbReference type="Proteomes" id="UP000803844"/>
    </source>
</evidence>
<protein>
    <recommendedName>
        <fullName evidence="2">Heterokaryon incompatibility domain-containing protein</fullName>
    </recommendedName>
</protein>
<dbReference type="GeneID" id="63832433"/>
<dbReference type="PANTHER" id="PTHR10622">
    <property type="entry name" value="HET DOMAIN-CONTAINING PROTEIN"/>
    <property type="match status" value="1"/>
</dbReference>
<dbReference type="Gene3D" id="3.40.50.300">
    <property type="entry name" value="P-loop containing nucleotide triphosphate hydrolases"/>
    <property type="match status" value="1"/>
</dbReference>
<keyword evidence="4" id="KW-1185">Reference proteome</keyword>
<dbReference type="InterPro" id="IPR019734">
    <property type="entry name" value="TPR_rpt"/>
</dbReference>
<gene>
    <name evidence="3" type="ORF">M406DRAFT_108502</name>
</gene>
<dbReference type="InterPro" id="IPR027417">
    <property type="entry name" value="P-loop_NTPase"/>
</dbReference>
<dbReference type="PROSITE" id="PS50293">
    <property type="entry name" value="TPR_REGION"/>
    <property type="match status" value="1"/>
</dbReference>
<dbReference type="Pfam" id="PF06985">
    <property type="entry name" value="HET"/>
    <property type="match status" value="1"/>
</dbReference>
<feature type="repeat" description="TPR" evidence="1">
    <location>
        <begin position="608"/>
        <end position="641"/>
    </location>
</feature>
<keyword evidence="1" id="KW-0802">TPR repeat</keyword>
<dbReference type="OrthoDB" id="626167at2759"/>